<gene>
    <name evidence="3" type="ORF">TM35_000121620</name>
</gene>
<feature type="compositionally biased region" description="Acidic residues" evidence="2">
    <location>
        <begin position="350"/>
        <end position="363"/>
    </location>
</feature>
<dbReference type="VEuPathDB" id="TriTrypDB:TM35_000121620"/>
<protein>
    <submittedName>
        <fullName evidence="3">Uncharacterized protein</fullName>
    </submittedName>
</protein>
<dbReference type="Proteomes" id="UP000192257">
    <property type="component" value="Unassembled WGS sequence"/>
</dbReference>
<feature type="compositionally biased region" description="Polar residues" evidence="2">
    <location>
        <begin position="69"/>
        <end position="84"/>
    </location>
</feature>
<proteinExistence type="predicted"/>
<evidence type="ECO:0000256" key="1">
    <source>
        <dbReference type="SAM" id="Coils"/>
    </source>
</evidence>
<reference evidence="3 4" key="1">
    <citation type="submission" date="2017-03" db="EMBL/GenBank/DDBJ databases">
        <title>An alternative strategy for trypanosome survival in the mammalian bloodstream revealed through genome and transcriptome analysis of the ubiquitous bovine parasite Trypanosoma (Megatrypanum) theileri.</title>
        <authorList>
            <person name="Kelly S."/>
            <person name="Ivens A."/>
            <person name="Mott A."/>
            <person name="O'Neill E."/>
            <person name="Emms D."/>
            <person name="Macleod O."/>
            <person name="Voorheis P."/>
            <person name="Matthews J."/>
            <person name="Matthews K."/>
            <person name="Carrington M."/>
        </authorList>
    </citation>
    <scope>NUCLEOTIDE SEQUENCE [LARGE SCALE GENOMIC DNA]</scope>
    <source>
        <strain evidence="3">Edinburgh</strain>
    </source>
</reference>
<sequence length="518" mass="57324">MEGILNDLDLIRTALARSLHQAAVAKNPNDKTEEREEDKEAAFSSGITSTNANNNNNNNKTQKSHENTRQSAVPTASPANPTDTTAEMARLREQVSQLSAVELERARLEVELAAQSASLRQLSQSHHALSQQLAEEQQKQQQATCALQEREAALTLGRERHQRLQREAALLQCEQDALAAQCGRLECAVRELREALQHANSTNHALRTSLSQAQAACAEQQQLQSSLAAAVARETALRAAHESLRQTLAETQADVTAARVEVEERRQYWTARSEEHTALQEALAEAKAAVKMWEARFLTECAAPAAAAVITAVEEEKEEGVDMMDIAEPNQSNSYSNTEKKKKKKREMEEKEEGDDNDNDNDDKEAHLSALEAKIVDLALHLSEQRVAAETANASYEILSAAVKQENHELLDARRRLAAHEGEWKNLTETNQKLQAALLARESHVEALQELMITLLDELTEQSIFCYTLESQLALKSLRENTSTPTQRGGGGGGPRRSTALQLLQQQQRIRGSNYVGK</sequence>
<organism evidence="3 4">
    <name type="scientific">Trypanosoma theileri</name>
    <dbReference type="NCBI Taxonomy" id="67003"/>
    <lineage>
        <taxon>Eukaryota</taxon>
        <taxon>Discoba</taxon>
        <taxon>Euglenozoa</taxon>
        <taxon>Kinetoplastea</taxon>
        <taxon>Metakinetoplastina</taxon>
        <taxon>Trypanosomatida</taxon>
        <taxon>Trypanosomatidae</taxon>
        <taxon>Trypanosoma</taxon>
    </lineage>
</organism>
<feature type="region of interest" description="Disordered" evidence="2">
    <location>
        <begin position="321"/>
        <end position="364"/>
    </location>
</feature>
<name>A0A1X0NXG8_9TRYP</name>
<keyword evidence="4" id="KW-1185">Reference proteome</keyword>
<keyword evidence="1" id="KW-0175">Coiled coil</keyword>
<dbReference type="EMBL" id="NBCO01000012">
    <property type="protein sequence ID" value="ORC89387.1"/>
    <property type="molecule type" value="Genomic_DNA"/>
</dbReference>
<feature type="coiled-coil region" evidence="1">
    <location>
        <begin position="241"/>
        <end position="296"/>
    </location>
</feature>
<evidence type="ECO:0000256" key="2">
    <source>
        <dbReference type="SAM" id="MobiDB-lite"/>
    </source>
</evidence>
<feature type="coiled-coil region" evidence="1">
    <location>
        <begin position="403"/>
        <end position="437"/>
    </location>
</feature>
<comment type="caution">
    <text evidence="3">The sequence shown here is derived from an EMBL/GenBank/DDBJ whole genome shotgun (WGS) entry which is preliminary data.</text>
</comment>
<dbReference type="RefSeq" id="XP_028883453.1">
    <property type="nucleotide sequence ID" value="XM_029025137.1"/>
</dbReference>
<dbReference type="GeneID" id="39984917"/>
<feature type="region of interest" description="Disordered" evidence="2">
    <location>
        <begin position="22"/>
        <end position="84"/>
    </location>
</feature>
<evidence type="ECO:0000313" key="4">
    <source>
        <dbReference type="Proteomes" id="UP000192257"/>
    </source>
</evidence>
<evidence type="ECO:0000313" key="3">
    <source>
        <dbReference type="EMBL" id="ORC89387.1"/>
    </source>
</evidence>
<feature type="compositionally biased region" description="Basic and acidic residues" evidence="2">
    <location>
        <begin position="28"/>
        <end position="41"/>
    </location>
</feature>
<dbReference type="OrthoDB" id="251584at2759"/>
<dbReference type="AlphaFoldDB" id="A0A1X0NXG8"/>
<accession>A0A1X0NXG8</accession>
<feature type="coiled-coil region" evidence="1">
    <location>
        <begin position="91"/>
        <end position="181"/>
    </location>
</feature>